<name>A0A7Z7B0J0_9EURY</name>
<dbReference type="RefSeq" id="WP_154717844.1">
    <property type="nucleotide sequence ID" value="NZ_FNCA01000006.1"/>
</dbReference>
<evidence type="ECO:0000313" key="3">
    <source>
        <dbReference type="Proteomes" id="UP000199259"/>
    </source>
</evidence>
<feature type="transmembrane region" description="Helical" evidence="1">
    <location>
        <begin position="7"/>
        <end position="26"/>
    </location>
</feature>
<dbReference type="AlphaFoldDB" id="A0A7Z7B0J0"/>
<proteinExistence type="predicted"/>
<keyword evidence="3" id="KW-1185">Reference proteome</keyword>
<accession>A0A7Z7B0J0</accession>
<sequence length="58" mass="6002">MSDGLAAGISALAMIIVFLFVVLPALEDATGVVQFSGIFTLGFILMGLAIFATLLKGR</sequence>
<keyword evidence="1" id="KW-0472">Membrane</keyword>
<keyword evidence="1" id="KW-0812">Transmembrane</keyword>
<evidence type="ECO:0000256" key="1">
    <source>
        <dbReference type="SAM" id="Phobius"/>
    </source>
</evidence>
<feature type="transmembrane region" description="Helical" evidence="1">
    <location>
        <begin position="32"/>
        <end position="55"/>
    </location>
</feature>
<comment type="caution">
    <text evidence="2">The sequence shown here is derived from an EMBL/GenBank/DDBJ whole genome shotgun (WGS) entry which is preliminary data.</text>
</comment>
<evidence type="ECO:0000313" key="2">
    <source>
        <dbReference type="EMBL" id="SDG02298.1"/>
    </source>
</evidence>
<protein>
    <submittedName>
        <fullName evidence="2">Uncharacterized protein</fullName>
    </submittedName>
</protein>
<organism evidence="2 3">
    <name type="scientific">Methanolobus vulcani</name>
    <dbReference type="NCBI Taxonomy" id="38026"/>
    <lineage>
        <taxon>Archaea</taxon>
        <taxon>Methanobacteriati</taxon>
        <taxon>Methanobacteriota</taxon>
        <taxon>Stenosarchaea group</taxon>
        <taxon>Methanomicrobia</taxon>
        <taxon>Methanosarcinales</taxon>
        <taxon>Methanosarcinaceae</taxon>
        <taxon>Methanolobus</taxon>
    </lineage>
</organism>
<dbReference type="EMBL" id="FNCA01000006">
    <property type="protein sequence ID" value="SDG02298.1"/>
    <property type="molecule type" value="Genomic_DNA"/>
</dbReference>
<gene>
    <name evidence="2" type="ORF">SAMN04488589_1948</name>
</gene>
<dbReference type="Proteomes" id="UP000199259">
    <property type="component" value="Unassembled WGS sequence"/>
</dbReference>
<keyword evidence="1" id="KW-1133">Transmembrane helix</keyword>
<reference evidence="2 3" key="1">
    <citation type="submission" date="2016-10" db="EMBL/GenBank/DDBJ databases">
        <authorList>
            <person name="Varghese N."/>
            <person name="Submissions S."/>
        </authorList>
    </citation>
    <scope>NUCLEOTIDE SEQUENCE [LARGE SCALE GENOMIC DNA]</scope>
    <source>
        <strain evidence="2 3">PL 12/M</strain>
    </source>
</reference>